<dbReference type="PANTHER" id="PTHR11596:SF5">
    <property type="entry name" value="ALKALINE PHOSPHATASE"/>
    <property type="match status" value="1"/>
</dbReference>
<keyword evidence="3" id="KW-0460">Magnesium</keyword>
<feature type="binding site" evidence="3">
    <location>
        <position position="268"/>
    </location>
    <ligand>
        <name>Mg(2+)</name>
        <dbReference type="ChEBI" id="CHEBI:18420"/>
    </ligand>
</feature>
<dbReference type="Proteomes" id="UP000823750">
    <property type="component" value="Unassembled WGS sequence"/>
</dbReference>
<dbReference type="EMBL" id="JADILX010000120">
    <property type="protein sequence ID" value="MBO8486318.1"/>
    <property type="molecule type" value="Genomic_DNA"/>
</dbReference>
<feature type="chain" id="PRO_5038637659" evidence="5">
    <location>
        <begin position="21"/>
        <end position="389"/>
    </location>
</feature>
<evidence type="ECO:0000256" key="4">
    <source>
        <dbReference type="RuleBase" id="RU003946"/>
    </source>
</evidence>
<accession>A0A9D9NSK9</accession>
<dbReference type="AlphaFoldDB" id="A0A9D9NSK9"/>
<organism evidence="6 7">
    <name type="scientific">Candidatus Cryptobacteroides excrementavium</name>
    <dbReference type="NCBI Taxonomy" id="2840759"/>
    <lineage>
        <taxon>Bacteria</taxon>
        <taxon>Pseudomonadati</taxon>
        <taxon>Bacteroidota</taxon>
        <taxon>Bacteroidia</taxon>
        <taxon>Bacteroidales</taxon>
        <taxon>Candidatus Cryptobacteroides</taxon>
    </lineage>
</organism>
<feature type="binding site" evidence="3">
    <location>
        <position position="315"/>
    </location>
    <ligand>
        <name>Zn(2+)</name>
        <dbReference type="ChEBI" id="CHEBI:29105"/>
        <label>2</label>
    </ligand>
</feature>
<dbReference type="CDD" id="cd16012">
    <property type="entry name" value="ALP"/>
    <property type="match status" value="1"/>
</dbReference>
<feature type="binding site" evidence="3">
    <location>
        <position position="273"/>
    </location>
    <ligand>
        <name>Zn(2+)</name>
        <dbReference type="ChEBI" id="CHEBI:29105"/>
        <label>2</label>
    </ligand>
</feature>
<evidence type="ECO:0000313" key="7">
    <source>
        <dbReference type="Proteomes" id="UP000823750"/>
    </source>
</evidence>
<keyword evidence="3" id="KW-0479">Metal-binding</keyword>
<dbReference type="Gene3D" id="3.40.720.10">
    <property type="entry name" value="Alkaline Phosphatase, subunit A"/>
    <property type="match status" value="1"/>
</dbReference>
<dbReference type="PRINTS" id="PR00113">
    <property type="entry name" value="ALKPHPHTASE"/>
</dbReference>
<comment type="cofactor">
    <cofactor evidence="3">
        <name>Mg(2+)</name>
        <dbReference type="ChEBI" id="CHEBI:18420"/>
    </cofactor>
    <text evidence="3">Binds 1 Mg(2+) ion.</text>
</comment>
<feature type="binding site" evidence="3">
    <location>
        <position position="277"/>
    </location>
    <ligand>
        <name>Zn(2+)</name>
        <dbReference type="ChEBI" id="CHEBI:29105"/>
        <label>2</label>
    </ligand>
</feature>
<dbReference type="InterPro" id="IPR001952">
    <property type="entry name" value="Alkaline_phosphatase"/>
</dbReference>
<protein>
    <submittedName>
        <fullName evidence="6">Alkaline phosphatase</fullName>
    </submittedName>
</protein>
<comment type="cofactor">
    <cofactor evidence="3">
        <name>Zn(2+)</name>
        <dbReference type="ChEBI" id="CHEBI:29105"/>
    </cofactor>
    <text evidence="3">Binds 2 Zn(2+) ions.</text>
</comment>
<dbReference type="GO" id="GO:0046872">
    <property type="term" value="F:metal ion binding"/>
    <property type="evidence" value="ECO:0007669"/>
    <property type="project" value="UniProtKB-KW"/>
</dbReference>
<name>A0A9D9NSK9_9BACT</name>
<feature type="binding site" evidence="3">
    <location>
        <position position="316"/>
    </location>
    <ligand>
        <name>Zn(2+)</name>
        <dbReference type="ChEBI" id="CHEBI:29105"/>
        <label>2</label>
    </ligand>
</feature>
<dbReference type="GO" id="GO:0004035">
    <property type="term" value="F:alkaline phosphatase activity"/>
    <property type="evidence" value="ECO:0007669"/>
    <property type="project" value="TreeGrafter"/>
</dbReference>
<dbReference type="PANTHER" id="PTHR11596">
    <property type="entry name" value="ALKALINE PHOSPHATASE"/>
    <property type="match status" value="1"/>
</dbReference>
<keyword evidence="1" id="KW-0597">Phosphoprotein</keyword>
<reference evidence="6" key="1">
    <citation type="submission" date="2020-10" db="EMBL/GenBank/DDBJ databases">
        <authorList>
            <person name="Gilroy R."/>
        </authorList>
    </citation>
    <scope>NUCLEOTIDE SEQUENCE</scope>
    <source>
        <strain evidence="6">B2-16538</strain>
    </source>
</reference>
<reference evidence="6" key="2">
    <citation type="journal article" date="2021" name="PeerJ">
        <title>Extensive microbial diversity within the chicken gut microbiome revealed by metagenomics and culture.</title>
        <authorList>
            <person name="Gilroy R."/>
            <person name="Ravi A."/>
            <person name="Getino M."/>
            <person name="Pursley I."/>
            <person name="Horton D.L."/>
            <person name="Alikhan N.F."/>
            <person name="Baker D."/>
            <person name="Gharbi K."/>
            <person name="Hall N."/>
            <person name="Watson M."/>
            <person name="Adriaenssens E.M."/>
            <person name="Foster-Nyarko E."/>
            <person name="Jarju S."/>
            <person name="Secka A."/>
            <person name="Antonio M."/>
            <person name="Oren A."/>
            <person name="Chaudhuri R.R."/>
            <person name="La Ragione R."/>
            <person name="Hildebrand F."/>
            <person name="Pallen M.J."/>
        </authorList>
    </citation>
    <scope>NUCLEOTIDE SEQUENCE</scope>
    <source>
        <strain evidence="6">B2-16538</strain>
    </source>
</reference>
<dbReference type="Pfam" id="PF00245">
    <property type="entry name" value="Alk_phosphatase"/>
    <property type="match status" value="2"/>
</dbReference>
<feature type="signal peptide" evidence="5">
    <location>
        <begin position="1"/>
        <end position="20"/>
    </location>
</feature>
<sequence length="389" mass="42236">MKRTFITFGALLLSMLFAAAQEPVKGDILLNEAQGSYTPSFENDRAERTPKNIILLIGDGMGLAHISAAMYANGNELTITNLQTCGFVRTQAAGDDFTTDSGASGTAYATGVKTHNAAIGVDVNDKPVKNIPEIIDGMGYVSGVITTDGIDGCTPSVFFAHQPDRHMSEEIWADLPGAKLSFISGGSWGAFEDQSYETRDAIEKRYKVVNSLDDVAAGTRRIAYLPEKSEVSSIAKGRGDFLPATTEYAINFLNSHPDNEKGFFLMVEGARIDKSCHDNDFETAMLELLDFDKAVEAAIRFAEQDGNTLVIISADHETGALSLRGKDKKTGAIKGLFVSRGHTPIMVPLFAYGPMSLKFTGVQENSDVNHKIVELFSSQAKDRRKARRN</sequence>
<evidence type="ECO:0000256" key="5">
    <source>
        <dbReference type="SAM" id="SignalP"/>
    </source>
</evidence>
<dbReference type="SUPFAM" id="SSF53649">
    <property type="entry name" value="Alkaline phosphatase-like"/>
    <property type="match status" value="1"/>
</dbReference>
<feature type="binding site" evidence="3">
    <location>
        <position position="154"/>
    </location>
    <ligand>
        <name>Mg(2+)</name>
        <dbReference type="ChEBI" id="CHEBI:18420"/>
    </ligand>
</feature>
<evidence type="ECO:0000256" key="1">
    <source>
        <dbReference type="ARBA" id="ARBA00022553"/>
    </source>
</evidence>
<keyword evidence="3" id="KW-0862">Zinc</keyword>
<evidence type="ECO:0000256" key="3">
    <source>
        <dbReference type="PIRSR" id="PIRSR601952-2"/>
    </source>
</evidence>
<feature type="active site" description="Phosphoserine intermediate" evidence="2">
    <location>
        <position position="101"/>
    </location>
</feature>
<feature type="binding site" evidence="3">
    <location>
        <position position="59"/>
    </location>
    <ligand>
        <name>Mg(2+)</name>
        <dbReference type="ChEBI" id="CHEBI:18420"/>
    </ligand>
</feature>
<keyword evidence="5" id="KW-0732">Signal</keyword>
<proteinExistence type="inferred from homology"/>
<evidence type="ECO:0000313" key="6">
    <source>
        <dbReference type="EMBL" id="MBO8486318.1"/>
    </source>
</evidence>
<feature type="binding site" evidence="3">
    <location>
        <position position="59"/>
    </location>
    <ligand>
        <name>Zn(2+)</name>
        <dbReference type="ChEBI" id="CHEBI:29105"/>
        <label>2</label>
    </ligand>
</feature>
<comment type="caution">
    <text evidence="6">The sequence shown here is derived from an EMBL/GenBank/DDBJ whole genome shotgun (WGS) entry which is preliminary data.</text>
</comment>
<dbReference type="SMART" id="SM00098">
    <property type="entry name" value="alkPPc"/>
    <property type="match status" value="1"/>
</dbReference>
<dbReference type="InterPro" id="IPR017850">
    <property type="entry name" value="Alkaline_phosphatase_core_sf"/>
</dbReference>
<evidence type="ECO:0000256" key="2">
    <source>
        <dbReference type="PIRSR" id="PIRSR601952-1"/>
    </source>
</evidence>
<comment type="similarity">
    <text evidence="4">Belongs to the alkaline phosphatase family.</text>
</comment>
<gene>
    <name evidence="6" type="ORF">IAB78_07835</name>
</gene>